<feature type="compositionally biased region" description="Polar residues" evidence="13">
    <location>
        <begin position="1298"/>
        <end position="1316"/>
    </location>
</feature>
<dbReference type="GO" id="GO:0008270">
    <property type="term" value="F:zinc ion binding"/>
    <property type="evidence" value="ECO:0007669"/>
    <property type="project" value="InterPro"/>
</dbReference>
<dbReference type="PRINTS" id="PR00344">
    <property type="entry name" value="BCTRLSENSOR"/>
</dbReference>
<dbReference type="SUPFAM" id="SSF52172">
    <property type="entry name" value="CheY-like"/>
    <property type="match status" value="1"/>
</dbReference>
<dbReference type="InterPro" id="IPR005467">
    <property type="entry name" value="His_kinase_dom"/>
</dbReference>
<keyword evidence="6" id="KW-0547">Nucleotide-binding</keyword>
<dbReference type="Gene3D" id="3.30.565.10">
    <property type="entry name" value="Histidine kinase-like ATPase, C-terminal domain"/>
    <property type="match status" value="1"/>
</dbReference>
<dbReference type="SMART" id="SM00906">
    <property type="entry name" value="Fungal_trans"/>
    <property type="match status" value="1"/>
</dbReference>
<comment type="catalytic activity">
    <reaction evidence="1">
        <text>ATP + protein L-histidine = ADP + protein N-phospho-L-histidine.</text>
        <dbReference type="EC" id="2.7.13.3"/>
    </reaction>
</comment>
<dbReference type="GO" id="GO:0005524">
    <property type="term" value="F:ATP binding"/>
    <property type="evidence" value="ECO:0007669"/>
    <property type="project" value="UniProtKB-KW"/>
</dbReference>
<evidence type="ECO:0000256" key="3">
    <source>
        <dbReference type="ARBA" id="ARBA00022553"/>
    </source>
</evidence>
<dbReference type="CDD" id="cd00082">
    <property type="entry name" value="HisKA"/>
    <property type="match status" value="1"/>
</dbReference>
<dbReference type="GeneID" id="34599210"/>
<feature type="domain" description="HAMP" evidence="16">
    <location>
        <begin position="672"/>
        <end position="724"/>
    </location>
</feature>
<dbReference type="CDD" id="cd12148">
    <property type="entry name" value="fungal_TF_MHR"/>
    <property type="match status" value="1"/>
</dbReference>
<dbReference type="GO" id="GO:0016020">
    <property type="term" value="C:membrane"/>
    <property type="evidence" value="ECO:0007669"/>
    <property type="project" value="InterPro"/>
</dbReference>
<dbReference type="InterPro" id="IPR011006">
    <property type="entry name" value="CheY-like_superfamily"/>
</dbReference>
<dbReference type="FunFam" id="1.10.287.130:FF:000002">
    <property type="entry name" value="Two-component osmosensing histidine kinase"/>
    <property type="match status" value="1"/>
</dbReference>
<dbReference type="InterPro" id="IPR007219">
    <property type="entry name" value="XnlR_reg_dom"/>
</dbReference>
<feature type="coiled-coil region" evidence="12">
    <location>
        <begin position="698"/>
        <end position="725"/>
    </location>
</feature>
<dbReference type="PROSITE" id="PS50110">
    <property type="entry name" value="RESPONSE_REGULATORY"/>
    <property type="match status" value="1"/>
</dbReference>
<dbReference type="GO" id="GO:0000155">
    <property type="term" value="F:phosphorelay sensor kinase activity"/>
    <property type="evidence" value="ECO:0007669"/>
    <property type="project" value="InterPro"/>
</dbReference>
<dbReference type="CDD" id="cd16922">
    <property type="entry name" value="HATPase_EvgS-ArcB-TorS-like"/>
    <property type="match status" value="1"/>
</dbReference>
<dbReference type="OrthoDB" id="10266508at2759"/>
<evidence type="ECO:0000256" key="10">
    <source>
        <dbReference type="ARBA" id="ARBA00023242"/>
    </source>
</evidence>
<feature type="region of interest" description="Disordered" evidence="13">
    <location>
        <begin position="71"/>
        <end position="118"/>
    </location>
</feature>
<feature type="compositionally biased region" description="Polar residues" evidence="13">
    <location>
        <begin position="103"/>
        <end position="118"/>
    </location>
</feature>
<evidence type="ECO:0000313" key="17">
    <source>
        <dbReference type="EMBL" id="OAG41805.1"/>
    </source>
</evidence>
<dbReference type="Gene3D" id="1.10.287.950">
    <property type="entry name" value="Methyl-accepting chemotaxis protein"/>
    <property type="match status" value="1"/>
</dbReference>
<dbReference type="InterPro" id="IPR001789">
    <property type="entry name" value="Sig_transdc_resp-reg_receiver"/>
</dbReference>
<dbReference type="SMART" id="SM00387">
    <property type="entry name" value="HATPase_c"/>
    <property type="match status" value="1"/>
</dbReference>
<feature type="region of interest" description="Disordered" evidence="13">
    <location>
        <begin position="1256"/>
        <end position="1333"/>
    </location>
</feature>
<feature type="region of interest" description="Disordered" evidence="13">
    <location>
        <begin position="1357"/>
        <end position="1395"/>
    </location>
</feature>
<feature type="domain" description="HAMP" evidence="16">
    <location>
        <begin position="396"/>
        <end position="448"/>
    </location>
</feature>
<dbReference type="SMART" id="SM00388">
    <property type="entry name" value="HisKA"/>
    <property type="match status" value="1"/>
</dbReference>
<proteinExistence type="predicted"/>
<keyword evidence="9" id="KW-0902">Two-component regulatory system</keyword>
<evidence type="ECO:0000259" key="14">
    <source>
        <dbReference type="PROSITE" id="PS50109"/>
    </source>
</evidence>
<dbReference type="SUPFAM" id="SSF58104">
    <property type="entry name" value="Methyl-accepting chemotaxis protein (MCP) signaling domain"/>
    <property type="match status" value="1"/>
</dbReference>
<feature type="compositionally biased region" description="Basic and acidic residues" evidence="13">
    <location>
        <begin position="1274"/>
        <end position="1284"/>
    </location>
</feature>
<dbReference type="Pfam" id="PF00512">
    <property type="entry name" value="HisKA"/>
    <property type="match status" value="1"/>
</dbReference>
<feature type="domain" description="Histidine kinase" evidence="14">
    <location>
        <begin position="746"/>
        <end position="973"/>
    </location>
</feature>
<dbReference type="Pfam" id="PF00072">
    <property type="entry name" value="Response_reg"/>
    <property type="match status" value="1"/>
</dbReference>
<dbReference type="PROSITE" id="PS50109">
    <property type="entry name" value="HIS_KIN"/>
    <property type="match status" value="1"/>
</dbReference>
<dbReference type="FunFam" id="3.30.565.10:FF:000015">
    <property type="entry name" value="Two-component osmosensing histidine kinase"/>
    <property type="match status" value="1"/>
</dbReference>
<dbReference type="SMART" id="SM00448">
    <property type="entry name" value="REC"/>
    <property type="match status" value="1"/>
</dbReference>
<evidence type="ECO:0000259" key="15">
    <source>
        <dbReference type="PROSITE" id="PS50110"/>
    </source>
</evidence>
<keyword evidence="5" id="KW-0677">Repeat</keyword>
<evidence type="ECO:0000256" key="4">
    <source>
        <dbReference type="ARBA" id="ARBA00022679"/>
    </source>
</evidence>
<evidence type="ECO:0000256" key="13">
    <source>
        <dbReference type="SAM" id="MobiDB-lite"/>
    </source>
</evidence>
<evidence type="ECO:0000256" key="1">
    <source>
        <dbReference type="ARBA" id="ARBA00000085"/>
    </source>
</evidence>
<evidence type="ECO:0000256" key="12">
    <source>
        <dbReference type="SAM" id="Coils"/>
    </source>
</evidence>
<dbReference type="FunFam" id="1.20.120.1530:FF:000001">
    <property type="entry name" value="Two-component osmosensing histidine kinase"/>
    <property type="match status" value="2"/>
</dbReference>
<dbReference type="GO" id="GO:0003677">
    <property type="term" value="F:DNA binding"/>
    <property type="evidence" value="ECO:0007669"/>
    <property type="project" value="InterPro"/>
</dbReference>
<dbReference type="Pfam" id="PF00672">
    <property type="entry name" value="HAMP"/>
    <property type="match status" value="4"/>
</dbReference>
<evidence type="ECO:0000256" key="6">
    <source>
        <dbReference type="ARBA" id="ARBA00022741"/>
    </source>
</evidence>
<keyword evidence="7" id="KW-0418">Kinase</keyword>
<dbReference type="SMART" id="SM00304">
    <property type="entry name" value="HAMP"/>
    <property type="match status" value="6"/>
</dbReference>
<feature type="coiled-coil region" evidence="12">
    <location>
        <begin position="187"/>
        <end position="217"/>
    </location>
</feature>
<dbReference type="SUPFAM" id="SSF55874">
    <property type="entry name" value="ATPase domain of HSP90 chaperone/DNA topoisomerase II/histidine kinase"/>
    <property type="match status" value="1"/>
</dbReference>
<feature type="region of interest" description="Disordered" evidence="13">
    <location>
        <begin position="1952"/>
        <end position="1982"/>
    </location>
</feature>
<dbReference type="EMBL" id="LVKK01000021">
    <property type="protein sequence ID" value="OAG41805.1"/>
    <property type="molecule type" value="Genomic_DNA"/>
</dbReference>
<protein>
    <recommendedName>
        <fullName evidence="2">histidine kinase</fullName>
        <ecNumber evidence="2">2.7.13.3</ecNumber>
    </recommendedName>
</protein>
<dbReference type="Proteomes" id="UP000077002">
    <property type="component" value="Unassembled WGS sequence"/>
</dbReference>
<keyword evidence="4" id="KW-0808">Transferase</keyword>
<feature type="domain" description="HAMP" evidence="16">
    <location>
        <begin position="209"/>
        <end position="264"/>
    </location>
</feature>
<gene>
    <name evidence="17" type="ORF">AYO21_04040</name>
</gene>
<keyword evidence="18" id="KW-1185">Reference proteome</keyword>
<dbReference type="PANTHER" id="PTHR45339:SF1">
    <property type="entry name" value="HYBRID SIGNAL TRANSDUCTION HISTIDINE KINASE J"/>
    <property type="match status" value="1"/>
</dbReference>
<evidence type="ECO:0000256" key="9">
    <source>
        <dbReference type="ARBA" id="ARBA00023012"/>
    </source>
</evidence>
<evidence type="ECO:0000313" key="18">
    <source>
        <dbReference type="Proteomes" id="UP000077002"/>
    </source>
</evidence>
<dbReference type="PANTHER" id="PTHR45339">
    <property type="entry name" value="HYBRID SIGNAL TRANSDUCTION HISTIDINE KINASE J"/>
    <property type="match status" value="1"/>
</dbReference>
<dbReference type="CDD" id="cd06225">
    <property type="entry name" value="HAMP"/>
    <property type="match status" value="5"/>
</dbReference>
<feature type="region of interest" description="Disordered" evidence="13">
    <location>
        <begin position="22"/>
        <end position="45"/>
    </location>
</feature>
<dbReference type="InterPro" id="IPR036890">
    <property type="entry name" value="HATPase_C_sf"/>
</dbReference>
<accession>A0A177FC38</accession>
<feature type="domain" description="HAMP" evidence="16">
    <location>
        <begin position="304"/>
        <end position="356"/>
    </location>
</feature>
<dbReference type="SUPFAM" id="SSF47384">
    <property type="entry name" value="Homodimeric domain of signal transducing histidine kinase"/>
    <property type="match status" value="1"/>
</dbReference>
<organism evidence="17 18">
    <name type="scientific">Fonsecaea monophora</name>
    <dbReference type="NCBI Taxonomy" id="254056"/>
    <lineage>
        <taxon>Eukaryota</taxon>
        <taxon>Fungi</taxon>
        <taxon>Dikarya</taxon>
        <taxon>Ascomycota</taxon>
        <taxon>Pezizomycotina</taxon>
        <taxon>Eurotiomycetes</taxon>
        <taxon>Chaetothyriomycetidae</taxon>
        <taxon>Chaetothyriales</taxon>
        <taxon>Herpotrichiellaceae</taxon>
        <taxon>Fonsecaea</taxon>
    </lineage>
</organism>
<dbReference type="Pfam" id="PF18947">
    <property type="entry name" value="HAMP_2"/>
    <property type="match status" value="1"/>
</dbReference>
<evidence type="ECO:0000256" key="7">
    <source>
        <dbReference type="ARBA" id="ARBA00022777"/>
    </source>
</evidence>
<dbReference type="InterPro" id="IPR004358">
    <property type="entry name" value="Sig_transdc_His_kin-like_C"/>
</dbReference>
<feature type="domain" description="HAMP" evidence="16">
    <location>
        <begin position="580"/>
        <end position="632"/>
    </location>
</feature>
<keyword evidence="8" id="KW-0067">ATP-binding</keyword>
<dbReference type="InterPro" id="IPR003660">
    <property type="entry name" value="HAMP_dom"/>
</dbReference>
<keyword evidence="12" id="KW-0175">Coiled coil</keyword>
<dbReference type="EC" id="2.7.13.3" evidence="2"/>
<dbReference type="GO" id="GO:0071474">
    <property type="term" value="P:cellular hyperosmotic response"/>
    <property type="evidence" value="ECO:0007669"/>
    <property type="project" value="TreeGrafter"/>
</dbReference>
<dbReference type="InterPro" id="IPR036097">
    <property type="entry name" value="HisK_dim/P_sf"/>
</dbReference>
<dbReference type="RefSeq" id="XP_022513757.1">
    <property type="nucleotide sequence ID" value="XM_022654013.1"/>
</dbReference>
<name>A0A177FC38_9EURO</name>
<dbReference type="FunFam" id="1.20.120.1530:FF:000002">
    <property type="entry name" value="Two-component osmosensing histidine kinase"/>
    <property type="match status" value="1"/>
</dbReference>
<feature type="domain" description="HAMP" evidence="16">
    <location>
        <begin position="488"/>
        <end position="540"/>
    </location>
</feature>
<dbReference type="Pfam" id="PF02518">
    <property type="entry name" value="HATPase_c"/>
    <property type="match status" value="1"/>
</dbReference>
<evidence type="ECO:0000259" key="16">
    <source>
        <dbReference type="PROSITE" id="PS50885"/>
    </source>
</evidence>
<evidence type="ECO:0000256" key="2">
    <source>
        <dbReference type="ARBA" id="ARBA00012438"/>
    </source>
</evidence>
<dbReference type="CDD" id="cd17546">
    <property type="entry name" value="REC_hyHK_CKI1_RcsC-like"/>
    <property type="match status" value="1"/>
</dbReference>
<dbReference type="InterPro" id="IPR003594">
    <property type="entry name" value="HATPase_dom"/>
</dbReference>
<feature type="modified residue" description="4-aspartylphosphate" evidence="11">
    <location>
        <position position="1176"/>
    </location>
</feature>
<dbReference type="Pfam" id="PF04082">
    <property type="entry name" value="Fungal_trans"/>
    <property type="match status" value="1"/>
</dbReference>
<keyword evidence="3 11" id="KW-0597">Phosphoprotein</keyword>
<comment type="caution">
    <text evidence="17">The sequence shown here is derived from an EMBL/GenBank/DDBJ whole genome shotgun (WGS) entry which is preliminary data.</text>
</comment>
<evidence type="ECO:0000256" key="11">
    <source>
        <dbReference type="PROSITE-ProRule" id="PRU00169"/>
    </source>
</evidence>
<dbReference type="Gene3D" id="1.20.120.1530">
    <property type="match status" value="3"/>
</dbReference>
<evidence type="ECO:0000256" key="8">
    <source>
        <dbReference type="ARBA" id="ARBA00022840"/>
    </source>
</evidence>
<feature type="domain" description="Response regulatory" evidence="15">
    <location>
        <begin position="1127"/>
        <end position="1246"/>
    </location>
</feature>
<dbReference type="GO" id="GO:0006351">
    <property type="term" value="P:DNA-templated transcription"/>
    <property type="evidence" value="ECO:0007669"/>
    <property type="project" value="InterPro"/>
</dbReference>
<dbReference type="Gene3D" id="1.10.287.130">
    <property type="match status" value="1"/>
</dbReference>
<reference evidence="17 18" key="1">
    <citation type="submission" date="2016-03" db="EMBL/GenBank/DDBJ databases">
        <title>Draft genome sequence of the Fonsecaea monophora CBS 269.37.</title>
        <authorList>
            <person name="Bombassaro A."/>
            <person name="Vinicius W.A."/>
            <person name="De Hoog S."/>
            <person name="Sun J."/>
            <person name="Souza E.M."/>
            <person name="Raittz R.T."/>
            <person name="Costa F."/>
            <person name="Leao A.C."/>
            <person name="Tadra-Sfeir M.Z."/>
            <person name="Baura V."/>
            <person name="Balsanelli E."/>
            <person name="Pedrosa F.O."/>
            <person name="Moreno L.F."/>
            <person name="Steffens M.B."/>
            <person name="Xi L."/>
            <person name="Bocca A.L."/>
            <person name="Felipe M.S."/>
            <person name="Teixeira M."/>
            <person name="Telles Filho F.Q."/>
            <person name="Azevedo C.M."/>
            <person name="Gomes R."/>
            <person name="Vicente V.A."/>
        </authorList>
    </citation>
    <scope>NUCLEOTIDE SEQUENCE [LARGE SCALE GENOMIC DNA]</scope>
    <source>
        <strain evidence="17 18">CBS 269.37</strain>
    </source>
</reference>
<dbReference type="Gene3D" id="3.40.50.2300">
    <property type="match status" value="1"/>
</dbReference>
<keyword evidence="10" id="KW-0539">Nucleus</keyword>
<evidence type="ECO:0000256" key="5">
    <source>
        <dbReference type="ARBA" id="ARBA00022737"/>
    </source>
</evidence>
<feature type="compositionally biased region" description="Basic and acidic residues" evidence="13">
    <location>
        <begin position="1385"/>
        <end position="1395"/>
    </location>
</feature>
<dbReference type="InterPro" id="IPR003661">
    <property type="entry name" value="HisK_dim/P_dom"/>
</dbReference>
<sequence>MSRPDETLAAAAAILRGLAKGSTSSTYTNGLKLPPYKLPGDDTPGKEDFEAEIAALARRIHYLESRADVVGRSLPDTPGEFQSPASPLSRPVEPRGSLGESGTDFSADSSERTPINYNHSRRVNNLLAARDSFRPSEPDRAVSEDDISILREHVERQAEQIKSQRDTIAEISRGLRNSEEQAKQAFMRVENEDVSILERELRKHQQANEAFQKALREIGGIITQVANGDLSKRVQIQATEMDDEIAAFKVTINTMMDQLEIFGSEVTRVAREVGTEGILGGQAQISGVHGIWKELTDNVNIMAANLTDQVREIATVTKAVARGDLSQKVQSRAKGEIFELQHTINTMVDQLRTFATEVTRVATDVGTEGVLGGQAQIEGVQGTWNELTKSVNAMADNLTTQVRDIAMVTTAVAKGDLTRKVTASCKGEILRLKITINNMVDQLQQFAQEVTNLAKEVGTNGVLGGQATVHDVEGTWKDLTENVNGMAMNLTTQVREIAAVTTAVANGDLSKKVTADVQGEILDLKVTINSMVDRLNTFAFEVSKVAREVGTDGTLGGQAKVDNVQGKWRDLTDNVNTMASNLTDQVRSISDVTQAIAAGNLDKKIEVQAQGEILTLKVTINNMVDRLATFAHEVRRVARDVGVNGKMGGQANVHDVSGRWKEITEDVNTMAENLTAQVRAFGEITDAATEGDFSKLISVNASGEMDELKRKINQMISNLRDSIQRNTAAREAAELANRTKSEFLANMSHEIRTPMNGIIGMTQLTLDTDDLKPHSREMLNTVHNLANSLLTIIDDILDISKIEANRMAIEAIPYTIRGTVFNALKSLAVKANEKSLCLAFDVDNSVPDYVVGDPFRLRQIILNLVGNAIKFTDQGEVKVTIKKSKDLLSNCATDEFPFEFVVSDTGIGIQSDKLDLIFDTFQQADGSTTRKFGGTGLGLSISKRLVNLMGGQVWVTSDFGHGSEFHFSCIVKFATDDISVISSQLYPFRKHKVLVVDKGVSKFFERVPAMIEELGLQVRVVKDEADVPDPGIFTAERNRKNTDGGYDVIVIDELQTAQKLRELDKFKYMPMVLLNPTVSISLKTVLDLGIASYMTTPCQLIDLGNCMIPALEGRSTPVIKDYKKSLNVLLAEDNEVNQKVAIKILEKYNHVVTVVGNGLEAVNAIKNNRFDIVLMDVQMPVMGGFEATREIRQYEKERGLPRTPIVALTAHAMLGDREKCIQAQMDEYLSKPLKQNLLMQTILRVASDRVTDIFNKQARSKSNGARNGTGGGADGKDAHSKVGDSRGTSSLRPPFSERSVTASGPVNHGSVESPSLGTDGEPDPMSAANSSPPDAELLARLRRLEGVVHSLGAQVDENGIVSPTPAGSTDIRARFGDVQPSDSPASDRSESKRQSIDKHLGRLVISEDRSRYVNNAFWTGMSDEIAEMRDLLDPSSTDDEDEVLSPETDRQSNHQAFLFGYSSVMQDLRELHPTPSQIFILWEVFKENVDPVVRILHRPTARTILMNAASSIDRVSKPAEALLFAIYFGAVVSLTPEQCQQLLDEDKQSLIKKYRFATEQALARADFLNSSSLMCLQALSFFLIFVRHCDDSRLVWALGGLAMHLAQSLGIHRDGTHFGLNPFDTEMRRRLWWQISLLDNRAAEDHGVDPSFSHEFYDTQVPANLNDDDIYPGMKFWPAERVGATEMTFCLIRYEISAFSRRFSFGAPGPGTKQVPDLSLEEKERLIDECHRRLEEKYLRHCDMNTPIYWVAATVARLILAKMWLMVHHPRAYSNNNEPSPMPPEIRDRVFITSVEVIEFSHLLEKNENTAKWGWLFRTYMQWQSVAFALSEICVRPPGPDVDRAWRAVESVYGQRMMNSKYQKGMLWKPLRHLMARAKARRAEQQAQSTQVPQKQEIIFADMANPTPMERFVQDYSVSAANANAMEAFDPTSEQPYNNTGLGLDPRVPESFHAATGSTTRESSHAIMQDDPSGAGVNWTPEHMAIGSNDILDFGWSPSVGDFTVRSEPFQRYFVTIQENWF</sequence>
<dbReference type="PROSITE" id="PS50885">
    <property type="entry name" value="HAMP"/>
    <property type="match status" value="6"/>
</dbReference>